<evidence type="ECO:0000256" key="2">
    <source>
        <dbReference type="ARBA" id="ARBA00005318"/>
    </source>
</evidence>
<evidence type="ECO:0000256" key="3">
    <source>
        <dbReference type="ARBA" id="ARBA00022448"/>
    </source>
</evidence>
<dbReference type="InterPro" id="IPR007812">
    <property type="entry name" value="T2SS_protein-GspL"/>
</dbReference>
<evidence type="ECO:0000256" key="4">
    <source>
        <dbReference type="ARBA" id="ARBA00022475"/>
    </source>
</evidence>
<dbReference type="InterPro" id="IPR024230">
    <property type="entry name" value="GspL_cyto_dom"/>
</dbReference>
<dbReference type="Pfam" id="PF12693">
    <property type="entry name" value="GspL_C"/>
    <property type="match status" value="1"/>
</dbReference>
<organism evidence="13 14">
    <name type="scientific">Alteromonas sediminis</name>
    <dbReference type="NCBI Taxonomy" id="2259342"/>
    <lineage>
        <taxon>Bacteria</taxon>
        <taxon>Pseudomonadati</taxon>
        <taxon>Pseudomonadota</taxon>
        <taxon>Gammaproteobacteria</taxon>
        <taxon>Alteromonadales</taxon>
        <taxon>Alteromonadaceae</taxon>
        <taxon>Alteromonas/Salinimonas group</taxon>
        <taxon>Alteromonas</taxon>
    </lineage>
</organism>
<evidence type="ECO:0000256" key="5">
    <source>
        <dbReference type="ARBA" id="ARBA00022519"/>
    </source>
</evidence>
<evidence type="ECO:0000259" key="11">
    <source>
        <dbReference type="Pfam" id="PF05134"/>
    </source>
</evidence>
<protein>
    <recommendedName>
        <fullName evidence="10">Type II secretion system protein L</fullName>
        <shortName evidence="10">T2SS protein L</shortName>
    </recommendedName>
</protein>
<dbReference type="InterPro" id="IPR025691">
    <property type="entry name" value="GspL_pp_dom"/>
</dbReference>
<dbReference type="Proteomes" id="UP000275281">
    <property type="component" value="Unassembled WGS sequence"/>
</dbReference>
<evidence type="ECO:0000256" key="1">
    <source>
        <dbReference type="ARBA" id="ARBA00004377"/>
    </source>
</evidence>
<dbReference type="Gene3D" id="3.30.420.370">
    <property type="match status" value="1"/>
</dbReference>
<dbReference type="EMBL" id="RPOK01000003">
    <property type="protein sequence ID" value="RPJ66689.1"/>
    <property type="molecule type" value="Genomic_DNA"/>
</dbReference>
<keyword evidence="8" id="KW-1133">Transmembrane helix</keyword>
<keyword evidence="14" id="KW-1185">Reference proteome</keyword>
<evidence type="ECO:0000259" key="12">
    <source>
        <dbReference type="Pfam" id="PF12693"/>
    </source>
</evidence>
<keyword evidence="7 10" id="KW-0653">Protein transport</keyword>
<reference evidence="13 14" key="1">
    <citation type="submission" date="2018-11" db="EMBL/GenBank/DDBJ databases">
        <authorList>
            <person name="Ye M.-Q."/>
            <person name="Du Z.-J."/>
        </authorList>
    </citation>
    <scope>NUCLEOTIDE SEQUENCE [LARGE SCALE GENOMIC DNA]</scope>
    <source>
        <strain evidence="13 14">U0105</strain>
    </source>
</reference>
<comment type="subcellular location">
    <subcellularLocation>
        <location evidence="1">Cell inner membrane</location>
        <topology evidence="1">Single-pass membrane protein</topology>
    </subcellularLocation>
</comment>
<comment type="function">
    <text evidence="10">Inner membrane component of the type II secretion system required for the energy-dependent secretion of extracellular factors such as proteases and toxins from the periplasm.</text>
</comment>
<evidence type="ECO:0000313" key="14">
    <source>
        <dbReference type="Proteomes" id="UP000275281"/>
    </source>
</evidence>
<keyword evidence="9" id="KW-0472">Membrane</keyword>
<dbReference type="GO" id="GO:0015628">
    <property type="term" value="P:protein secretion by the type II secretion system"/>
    <property type="evidence" value="ECO:0007669"/>
    <property type="project" value="InterPro"/>
</dbReference>
<dbReference type="GO" id="GO:0015627">
    <property type="term" value="C:type II protein secretion system complex"/>
    <property type="evidence" value="ECO:0007669"/>
    <property type="project" value="InterPro"/>
</dbReference>
<dbReference type="OrthoDB" id="7011844at2"/>
<keyword evidence="4" id="KW-1003">Cell membrane</keyword>
<keyword evidence="5" id="KW-0997">Cell inner membrane</keyword>
<evidence type="ECO:0000256" key="7">
    <source>
        <dbReference type="ARBA" id="ARBA00022927"/>
    </source>
</evidence>
<evidence type="ECO:0000256" key="9">
    <source>
        <dbReference type="ARBA" id="ARBA00023136"/>
    </source>
</evidence>
<evidence type="ECO:0000256" key="6">
    <source>
        <dbReference type="ARBA" id="ARBA00022692"/>
    </source>
</evidence>
<evidence type="ECO:0000313" key="13">
    <source>
        <dbReference type="EMBL" id="RPJ66689.1"/>
    </source>
</evidence>
<dbReference type="NCBIfam" id="TIGR01709">
    <property type="entry name" value="typeII_sec_gspL"/>
    <property type="match status" value="1"/>
</dbReference>
<dbReference type="RefSeq" id="WP_124028046.1">
    <property type="nucleotide sequence ID" value="NZ_JBHRSN010000006.1"/>
</dbReference>
<dbReference type="InterPro" id="IPR043129">
    <property type="entry name" value="ATPase_NBD"/>
</dbReference>
<dbReference type="SUPFAM" id="SSF53067">
    <property type="entry name" value="Actin-like ATPase domain"/>
    <property type="match status" value="2"/>
</dbReference>
<proteinExistence type="inferred from homology"/>
<name>A0A3N5Y7D9_9ALTE</name>
<gene>
    <name evidence="13" type="primary">gspL</name>
    <name evidence="13" type="ORF">DRW07_11470</name>
</gene>
<feature type="domain" description="GspL periplasmic" evidence="12">
    <location>
        <begin position="245"/>
        <end position="398"/>
    </location>
</feature>
<keyword evidence="3 10" id="KW-0813">Transport</keyword>
<dbReference type="GO" id="GO:0009276">
    <property type="term" value="C:Gram-negative-bacterium-type cell wall"/>
    <property type="evidence" value="ECO:0007669"/>
    <property type="project" value="InterPro"/>
</dbReference>
<dbReference type="PIRSF" id="PIRSF015761">
    <property type="entry name" value="Protein_L"/>
    <property type="match status" value="1"/>
</dbReference>
<dbReference type="CDD" id="cd24017">
    <property type="entry name" value="ASKHA_T2SSL_N"/>
    <property type="match status" value="1"/>
</dbReference>
<dbReference type="GO" id="GO:0005886">
    <property type="term" value="C:plasma membrane"/>
    <property type="evidence" value="ECO:0007669"/>
    <property type="project" value="UniProtKB-SubCell"/>
</dbReference>
<sequence>MEQLIVRLNSDDKTPVSWLVWSSSESDVIASGVLPDASHLNTLKERAGQRAIIALVPGSDVLLKWVTLPPKANRKVINAIPFMLEDELSEDIADLFFATGPRHGDRQAVAIVKHDKVRLWQAQLDAAGLYCEQLLPDVLAVPHHQDGMSLLTLSDQVLVREDEWKGFQGEADWVVPALAHATKQSETKVVINNYSDLSLHDVPNTEVVSQTLELPMAVLAKHALSASFNLFQNEYKVRKKSSSTLWTQWRLAAGLAALALVLTLVDKTLTLYSLEERNSVLKAQIDTQVNAGFPNMGAYRDLRRKVSSELAKLEQSGGGSSMLVMMSQLQPAFALSKVKPQLLRFDQGRGELRIQALASNFEALEQFKNQAEQSGFIVEQGAINNRPEGVVGSLSIRSGA</sequence>
<dbReference type="Gene3D" id="3.30.420.380">
    <property type="match status" value="1"/>
</dbReference>
<comment type="similarity">
    <text evidence="2 10">Belongs to the GSP L family.</text>
</comment>
<feature type="domain" description="GspL cytoplasmic actin-ATPase-like" evidence="11">
    <location>
        <begin position="4"/>
        <end position="237"/>
    </location>
</feature>
<keyword evidence="6" id="KW-0812">Transmembrane</keyword>
<accession>A0A3N5Y7D9</accession>
<dbReference type="Pfam" id="PF05134">
    <property type="entry name" value="T2SSL"/>
    <property type="match status" value="1"/>
</dbReference>
<evidence type="ECO:0000256" key="10">
    <source>
        <dbReference type="PIRNR" id="PIRNR015761"/>
    </source>
</evidence>
<dbReference type="Gene3D" id="3.30.1360.100">
    <property type="entry name" value="General secretion pathway protein M, EpsM"/>
    <property type="match status" value="1"/>
</dbReference>
<dbReference type="AlphaFoldDB" id="A0A3N5Y7D9"/>
<evidence type="ECO:0000256" key="8">
    <source>
        <dbReference type="ARBA" id="ARBA00022989"/>
    </source>
</evidence>
<comment type="caution">
    <text evidence="13">The sequence shown here is derived from an EMBL/GenBank/DDBJ whole genome shotgun (WGS) entry which is preliminary data.</text>
</comment>